<proteinExistence type="predicted"/>
<dbReference type="AlphaFoldDB" id="A0A7D7QN62"/>
<evidence type="ECO:0000313" key="2">
    <source>
        <dbReference type="Proteomes" id="UP000514713"/>
    </source>
</evidence>
<dbReference type="RefSeq" id="WP_181932315.1">
    <property type="nucleotide sequence ID" value="NZ_CP054698.1"/>
</dbReference>
<evidence type="ECO:0000313" key="1">
    <source>
        <dbReference type="EMBL" id="QMS89280.1"/>
    </source>
</evidence>
<dbReference type="Proteomes" id="UP000514713">
    <property type="component" value="Chromosome"/>
</dbReference>
<reference evidence="2" key="1">
    <citation type="submission" date="2020-06" db="EMBL/GenBank/DDBJ databases">
        <title>Nostoc edaphicum CCNP1411 genome.</title>
        <authorList>
            <person name="Fidor A."/>
            <person name="Grabski M."/>
            <person name="Gawor J."/>
            <person name="Gromadka R."/>
            <person name="Wegrzyn G."/>
            <person name="Mazur-Marzec H."/>
        </authorList>
    </citation>
    <scope>NUCLEOTIDE SEQUENCE [LARGE SCALE GENOMIC DNA]</scope>
    <source>
        <strain evidence="2">CCNP1411</strain>
    </source>
</reference>
<accession>A0A7D7QN62</accession>
<dbReference type="KEGG" id="ned:HUN01_17460"/>
<keyword evidence="2" id="KW-1185">Reference proteome</keyword>
<gene>
    <name evidence="1" type="ORF">HUN01_17460</name>
</gene>
<protein>
    <submittedName>
        <fullName evidence="1">Uncharacterized protein</fullName>
    </submittedName>
</protein>
<dbReference type="EMBL" id="CP054698">
    <property type="protein sequence ID" value="QMS89280.1"/>
    <property type="molecule type" value="Genomic_DNA"/>
</dbReference>
<sequence length="84" mass="9573">MTATFMRRPKFRNAQWVSFVGGEGIVRSYTPEYGRWMYVIEMALGLEPDFGRVGAETMILLTETDLLTTYSKFQAGEMKSAECC</sequence>
<organism evidence="1 2">
    <name type="scientific">Nostoc edaphicum CCNP1411</name>
    <dbReference type="NCBI Taxonomy" id="1472755"/>
    <lineage>
        <taxon>Bacteria</taxon>
        <taxon>Bacillati</taxon>
        <taxon>Cyanobacteriota</taxon>
        <taxon>Cyanophyceae</taxon>
        <taxon>Nostocales</taxon>
        <taxon>Nostocaceae</taxon>
        <taxon>Nostoc</taxon>
    </lineage>
</organism>
<name>A0A7D7QN62_9NOSO</name>